<reference evidence="2 3" key="1">
    <citation type="submission" date="2021-01" db="EMBL/GenBank/DDBJ databases">
        <title>Whole genome shotgun sequence of Actinoplanes lobatus NBRC 12513.</title>
        <authorList>
            <person name="Komaki H."/>
            <person name="Tamura T."/>
        </authorList>
    </citation>
    <scope>NUCLEOTIDE SEQUENCE [LARGE SCALE GENOMIC DNA]</scope>
    <source>
        <strain evidence="2 3">NBRC 12513</strain>
    </source>
</reference>
<evidence type="ECO:0000313" key="2">
    <source>
        <dbReference type="EMBL" id="GIE45650.1"/>
    </source>
</evidence>
<evidence type="ECO:0000313" key="3">
    <source>
        <dbReference type="Proteomes" id="UP000631312"/>
    </source>
</evidence>
<dbReference type="EMBL" id="BOMP01000169">
    <property type="protein sequence ID" value="GIE45650.1"/>
    <property type="molecule type" value="Genomic_DNA"/>
</dbReference>
<dbReference type="Proteomes" id="UP000631312">
    <property type="component" value="Unassembled WGS sequence"/>
</dbReference>
<sequence>MAAPRTGTFSGCGDASHAAQTYRSTLAESEIRAFYRDELTRDGWRTGADQPRVRMPATATRQALPTASRTVR</sequence>
<keyword evidence="3" id="KW-1185">Reference proteome</keyword>
<name>A0ABQ4AXY1_9ACTN</name>
<accession>A0ABQ4AXY1</accession>
<feature type="region of interest" description="Disordered" evidence="1">
    <location>
        <begin position="44"/>
        <end position="72"/>
    </location>
</feature>
<evidence type="ECO:0000256" key="1">
    <source>
        <dbReference type="SAM" id="MobiDB-lite"/>
    </source>
</evidence>
<protein>
    <submittedName>
        <fullName evidence="2">Uncharacterized protein</fullName>
    </submittedName>
</protein>
<proteinExistence type="predicted"/>
<organism evidence="2 3">
    <name type="scientific">Actinoplanes lobatus</name>
    <dbReference type="NCBI Taxonomy" id="113568"/>
    <lineage>
        <taxon>Bacteria</taxon>
        <taxon>Bacillati</taxon>
        <taxon>Actinomycetota</taxon>
        <taxon>Actinomycetes</taxon>
        <taxon>Micromonosporales</taxon>
        <taxon>Micromonosporaceae</taxon>
        <taxon>Actinoplanes</taxon>
    </lineage>
</organism>
<comment type="caution">
    <text evidence="2">The sequence shown here is derived from an EMBL/GenBank/DDBJ whole genome shotgun (WGS) entry which is preliminary data.</text>
</comment>
<feature type="compositionally biased region" description="Polar residues" evidence="1">
    <location>
        <begin position="59"/>
        <end position="72"/>
    </location>
</feature>
<gene>
    <name evidence="2" type="ORF">Alo02nite_85480</name>
</gene>